<organism evidence="1 2">
    <name type="scientific">Solemya velum gill symbiont</name>
    <dbReference type="NCBI Taxonomy" id="2340"/>
    <lineage>
        <taxon>Bacteria</taxon>
        <taxon>Pseudomonadati</taxon>
        <taxon>Pseudomonadota</taxon>
        <taxon>Gammaproteobacteria</taxon>
        <taxon>sulfur-oxidizing symbionts</taxon>
    </lineage>
</organism>
<name>A0A0B0H813_SOVGS</name>
<dbReference type="EMBL" id="JRAA01000002">
    <property type="protein sequence ID" value="KHF24782.1"/>
    <property type="molecule type" value="Genomic_DNA"/>
</dbReference>
<dbReference type="Proteomes" id="UP000030856">
    <property type="component" value="Unassembled WGS sequence"/>
</dbReference>
<keyword evidence="2" id="KW-1185">Reference proteome</keyword>
<gene>
    <name evidence="1" type="ORF">JV46_03120</name>
</gene>
<reference evidence="1 2" key="1">
    <citation type="journal article" date="2014" name="BMC Genomics">
        <title>The genome of the intracellular bacterium of the coastal bivalve, Solemya velum: a blueprint for thriving in and out of symbiosis.</title>
        <authorList>
            <person name="Dmytrenko O."/>
            <person name="Russell S.L."/>
            <person name="Loo W.T."/>
            <person name="Fontanez K.M."/>
            <person name="Liao L."/>
            <person name="Roeselers G."/>
            <person name="Sharma R."/>
            <person name="Stewart F.J."/>
            <person name="Newton I.L."/>
            <person name="Woyke T."/>
            <person name="Wu D."/>
            <person name="Lang J.M."/>
            <person name="Eisen J.A."/>
            <person name="Cavanaugh C.M."/>
        </authorList>
    </citation>
    <scope>NUCLEOTIDE SEQUENCE [LARGE SCALE GENOMIC DNA]</scope>
    <source>
        <strain evidence="1 2">WH</strain>
    </source>
</reference>
<dbReference type="GeneID" id="86992853"/>
<comment type="caution">
    <text evidence="1">The sequence shown here is derived from an EMBL/GenBank/DDBJ whole genome shotgun (WGS) entry which is preliminary data.</text>
</comment>
<dbReference type="RefSeq" id="WP_155276149.1">
    <property type="nucleotide sequence ID" value="NZ_JRAA01000002.1"/>
</dbReference>
<protein>
    <submittedName>
        <fullName evidence="1">Uncharacterized protein</fullName>
    </submittedName>
</protein>
<evidence type="ECO:0000313" key="1">
    <source>
        <dbReference type="EMBL" id="KHF24782.1"/>
    </source>
</evidence>
<accession>A0A0B0H813</accession>
<evidence type="ECO:0000313" key="2">
    <source>
        <dbReference type="Proteomes" id="UP000030856"/>
    </source>
</evidence>
<sequence length="51" mass="5614">MWQLVSALIRLYSENDATLASDALHSLIYGSNPPASIRISHLEEVEQGCIT</sequence>
<proteinExistence type="predicted"/>
<dbReference type="AlphaFoldDB" id="A0A0B0H813"/>
<dbReference type="STRING" id="2340.JV46_03120"/>